<proteinExistence type="predicted"/>
<reference evidence="3 4" key="1">
    <citation type="submission" date="2018-03" db="EMBL/GenBank/DDBJ databases">
        <title>Aquarubrobacter algicola gen. nov., sp. nov., a novel actinobacterium isolated from shallow eutrophic lake during the end of cyanobacterial harmful algal blooms.</title>
        <authorList>
            <person name="Chun S.J."/>
        </authorList>
    </citation>
    <scope>NUCLEOTIDE SEQUENCE [LARGE SCALE GENOMIC DNA]</scope>
    <source>
        <strain evidence="3 4">Seoho-28</strain>
    </source>
</reference>
<dbReference type="Proteomes" id="UP000240739">
    <property type="component" value="Unassembled WGS sequence"/>
</dbReference>
<accession>A0A2T4UK23</accession>
<evidence type="ECO:0000313" key="4">
    <source>
        <dbReference type="Proteomes" id="UP000240739"/>
    </source>
</evidence>
<comment type="caution">
    <text evidence="3">The sequence shown here is derived from an EMBL/GenBank/DDBJ whole genome shotgun (WGS) entry which is preliminary data.</text>
</comment>
<feature type="compositionally biased region" description="Basic and acidic residues" evidence="1">
    <location>
        <begin position="8"/>
        <end position="20"/>
    </location>
</feature>
<evidence type="ECO:0000313" key="3">
    <source>
        <dbReference type="EMBL" id="PTL59538.1"/>
    </source>
</evidence>
<feature type="region of interest" description="Disordered" evidence="1">
    <location>
        <begin position="1"/>
        <end position="20"/>
    </location>
</feature>
<keyword evidence="2" id="KW-1133">Transmembrane helix</keyword>
<dbReference type="EMBL" id="PYYB01000001">
    <property type="protein sequence ID" value="PTL59538.1"/>
    <property type="molecule type" value="Genomic_DNA"/>
</dbReference>
<protein>
    <submittedName>
        <fullName evidence="3">Uncharacterized protein</fullName>
    </submittedName>
</protein>
<keyword evidence="2" id="KW-0812">Transmembrane</keyword>
<name>A0A2T4UK23_9ACTN</name>
<gene>
    <name evidence="3" type="ORF">C7Y72_07700</name>
</gene>
<feature type="transmembrane region" description="Helical" evidence="2">
    <location>
        <begin position="64"/>
        <end position="89"/>
    </location>
</feature>
<keyword evidence="4" id="KW-1185">Reference proteome</keyword>
<organism evidence="3 4">
    <name type="scientific">Paraconexibacter algicola</name>
    <dbReference type="NCBI Taxonomy" id="2133960"/>
    <lineage>
        <taxon>Bacteria</taxon>
        <taxon>Bacillati</taxon>
        <taxon>Actinomycetota</taxon>
        <taxon>Thermoleophilia</taxon>
        <taxon>Solirubrobacterales</taxon>
        <taxon>Paraconexibacteraceae</taxon>
        <taxon>Paraconexibacter</taxon>
    </lineage>
</organism>
<feature type="transmembrane region" description="Helical" evidence="2">
    <location>
        <begin position="34"/>
        <end position="58"/>
    </location>
</feature>
<feature type="region of interest" description="Disordered" evidence="1">
    <location>
        <begin position="91"/>
        <end position="132"/>
    </location>
</feature>
<evidence type="ECO:0000256" key="2">
    <source>
        <dbReference type="SAM" id="Phobius"/>
    </source>
</evidence>
<dbReference type="RefSeq" id="WP_107568183.1">
    <property type="nucleotide sequence ID" value="NZ_PYYB01000001.1"/>
</dbReference>
<sequence>MNTAPGRKSKEERDAELAREGTARQRMADLMANIGSVGLIGVCVIGFVIPAILGLTMISRLGSAGWFMYAIVIGTWGLVFGPIVASAVTMRQNGSKRHRDAKRQRIEEQRRKFGLHARAHDGEHEQPGGPVG</sequence>
<dbReference type="AlphaFoldDB" id="A0A2T4UK23"/>
<keyword evidence="2" id="KW-0472">Membrane</keyword>
<evidence type="ECO:0000256" key="1">
    <source>
        <dbReference type="SAM" id="MobiDB-lite"/>
    </source>
</evidence>